<keyword evidence="2 3" id="KW-0456">Lyase</keyword>
<comment type="catalytic activity">
    <reaction evidence="3 4">
        <text>N-[(R)-4-phosphopantothenoyl]-L-cysteine + H(+) = (R)-4'-phosphopantetheine + CO2</text>
        <dbReference type="Rhea" id="RHEA:16793"/>
        <dbReference type="ChEBI" id="CHEBI:15378"/>
        <dbReference type="ChEBI" id="CHEBI:16526"/>
        <dbReference type="ChEBI" id="CHEBI:59458"/>
        <dbReference type="ChEBI" id="CHEBI:61723"/>
        <dbReference type="EC" id="4.1.1.36"/>
    </reaction>
</comment>
<comment type="similarity">
    <text evidence="3 4">In the C-terminal section; belongs to the PPC synthetase family.</text>
</comment>
<dbReference type="PANTHER" id="PTHR14359:SF6">
    <property type="entry name" value="PHOSPHOPANTOTHENOYLCYSTEINE DECARBOXYLASE"/>
    <property type="match status" value="1"/>
</dbReference>
<dbReference type="Gene3D" id="3.40.50.10300">
    <property type="entry name" value="CoaB-like"/>
    <property type="match status" value="1"/>
</dbReference>
<comment type="catalytic activity">
    <reaction evidence="3 4">
        <text>(R)-4'-phosphopantothenate + L-cysteine + CTP = N-[(R)-4-phosphopantothenoyl]-L-cysteine + CMP + diphosphate + H(+)</text>
        <dbReference type="Rhea" id="RHEA:19397"/>
        <dbReference type="ChEBI" id="CHEBI:10986"/>
        <dbReference type="ChEBI" id="CHEBI:15378"/>
        <dbReference type="ChEBI" id="CHEBI:33019"/>
        <dbReference type="ChEBI" id="CHEBI:35235"/>
        <dbReference type="ChEBI" id="CHEBI:37563"/>
        <dbReference type="ChEBI" id="CHEBI:59458"/>
        <dbReference type="ChEBI" id="CHEBI:60377"/>
        <dbReference type="EC" id="6.3.2.5"/>
    </reaction>
</comment>
<comment type="cofactor">
    <cofactor evidence="3">
        <name>FMN</name>
        <dbReference type="ChEBI" id="CHEBI:58210"/>
    </cofactor>
    <text evidence="3">Binds 1 FMN per subunit.</text>
</comment>
<keyword evidence="1 3" id="KW-0210">Decarboxylase</keyword>
<keyword evidence="3" id="KW-0479">Metal-binding</keyword>
<proteinExistence type="inferred from homology"/>
<evidence type="ECO:0000256" key="3">
    <source>
        <dbReference type="HAMAP-Rule" id="MF_02225"/>
    </source>
</evidence>
<dbReference type="Gene3D" id="3.40.50.1950">
    <property type="entry name" value="Flavin prenyltransferase-like"/>
    <property type="match status" value="1"/>
</dbReference>
<feature type="binding site" evidence="3">
    <location>
        <position position="332"/>
    </location>
    <ligand>
        <name>CTP</name>
        <dbReference type="ChEBI" id="CHEBI:37563"/>
    </ligand>
</feature>
<dbReference type="GO" id="GO:0046872">
    <property type="term" value="F:metal ion binding"/>
    <property type="evidence" value="ECO:0007669"/>
    <property type="project" value="UniProtKB-KW"/>
</dbReference>
<comment type="cofactor">
    <cofactor evidence="3">
        <name>Mg(2+)</name>
        <dbReference type="ChEBI" id="CHEBI:18420"/>
    </cofactor>
</comment>
<dbReference type="GO" id="GO:0071513">
    <property type="term" value="C:phosphopantothenoylcysteine decarboxylase complex"/>
    <property type="evidence" value="ECO:0007669"/>
    <property type="project" value="TreeGrafter"/>
</dbReference>
<keyword evidence="3 4" id="KW-0436">Ligase</keyword>
<organism evidence="7">
    <name type="scientific">Hydrogenobacter sp</name>
    <dbReference type="NCBI Taxonomy" id="2152829"/>
    <lineage>
        <taxon>Bacteria</taxon>
        <taxon>Pseudomonadati</taxon>
        <taxon>Aquificota</taxon>
        <taxon>Aquificia</taxon>
        <taxon>Aquificales</taxon>
        <taxon>Aquificaceae</taxon>
        <taxon>Hydrogenobacter</taxon>
    </lineage>
</organism>
<comment type="caution">
    <text evidence="7">The sequence shown here is derived from an EMBL/GenBank/DDBJ whole genome shotgun (WGS) entry which is preliminary data.</text>
</comment>
<dbReference type="InterPro" id="IPR035929">
    <property type="entry name" value="CoaB-like_sf"/>
</dbReference>
<evidence type="ECO:0000259" key="6">
    <source>
        <dbReference type="Pfam" id="PF04127"/>
    </source>
</evidence>
<dbReference type="InterPro" id="IPR005252">
    <property type="entry name" value="CoaBC"/>
</dbReference>
<evidence type="ECO:0000256" key="2">
    <source>
        <dbReference type="ARBA" id="ARBA00023239"/>
    </source>
</evidence>
<reference evidence="7" key="1">
    <citation type="journal article" date="2020" name="mSystems">
        <title>Genome- and Community-Level Interaction Insights into Carbon Utilization and Element Cycling Functions of Hydrothermarchaeota in Hydrothermal Sediment.</title>
        <authorList>
            <person name="Zhou Z."/>
            <person name="Liu Y."/>
            <person name="Xu W."/>
            <person name="Pan J."/>
            <person name="Luo Z.H."/>
            <person name="Li M."/>
        </authorList>
    </citation>
    <scope>NUCLEOTIDE SEQUENCE [LARGE SCALE GENOMIC DNA]</scope>
    <source>
        <strain evidence="7">SpSt-132</strain>
    </source>
</reference>
<comment type="similarity">
    <text evidence="3 4">In the N-terminal section; belongs to the HFCD (homo-oligomeric flavin containing Cys decarboxylase) superfamily.</text>
</comment>
<evidence type="ECO:0000256" key="4">
    <source>
        <dbReference type="RuleBase" id="RU364078"/>
    </source>
</evidence>
<feature type="binding site" evidence="3">
    <location>
        <position position="328"/>
    </location>
    <ligand>
        <name>CTP</name>
        <dbReference type="ChEBI" id="CHEBI:37563"/>
    </ligand>
</feature>
<keyword evidence="3 4" id="KW-0285">Flavoprotein</keyword>
<gene>
    <name evidence="3 7" type="primary">coaBC</name>
    <name evidence="7" type="ORF">ENO47_07695</name>
</gene>
<protein>
    <recommendedName>
        <fullName evidence="3">Coenzyme A biosynthesis bifunctional protein CoaBC</fullName>
    </recommendedName>
    <alternativeName>
        <fullName evidence="3">DNA/pantothenate metabolism flavoprotein</fullName>
    </alternativeName>
    <alternativeName>
        <fullName evidence="3">Phosphopantothenoylcysteine synthetase/decarboxylase</fullName>
        <shortName evidence="3">PPCS-PPCDC</shortName>
    </alternativeName>
    <domain>
        <recommendedName>
            <fullName evidence="3">Phosphopantothenoylcysteine decarboxylase</fullName>
            <shortName evidence="3">PPC decarboxylase</shortName>
            <shortName evidence="3">PPC-DC</shortName>
            <ecNumber evidence="3">4.1.1.36</ecNumber>
        </recommendedName>
        <alternativeName>
            <fullName evidence="3">CoaC</fullName>
        </alternativeName>
    </domain>
    <domain>
        <recommendedName>
            <fullName evidence="3">Phosphopantothenate--cysteine ligase</fullName>
            <ecNumber evidence="3">6.3.2.5</ecNumber>
        </recommendedName>
        <alternativeName>
            <fullName evidence="3">CoaB</fullName>
        </alternativeName>
        <alternativeName>
            <fullName evidence="3">Phosphopantothenoylcysteine synthetase</fullName>
            <shortName evidence="3">PPC synthetase</shortName>
            <shortName evidence="3">PPC-S</shortName>
        </alternativeName>
    </domain>
</protein>
<dbReference type="GO" id="GO:0015937">
    <property type="term" value="P:coenzyme A biosynthetic process"/>
    <property type="evidence" value="ECO:0007669"/>
    <property type="project" value="UniProtKB-UniRule"/>
</dbReference>
<dbReference type="GO" id="GO:0015941">
    <property type="term" value="P:pantothenate catabolic process"/>
    <property type="evidence" value="ECO:0007669"/>
    <property type="project" value="InterPro"/>
</dbReference>
<feature type="region of interest" description="Phosphopantothenate--cysteine ligase" evidence="3">
    <location>
        <begin position="182"/>
        <end position="388"/>
    </location>
</feature>
<comment type="caution">
    <text evidence="3">Lacks conserved residue(s) required for the propagation of feature annotation.</text>
</comment>
<dbReference type="InterPro" id="IPR003382">
    <property type="entry name" value="Flavoprotein"/>
</dbReference>
<keyword evidence="3" id="KW-0460">Magnesium</keyword>
<comment type="function">
    <text evidence="4">Catalyzes two steps in the biosynthesis of coenzyme A. In the first step cysteine is conjugated to 4'-phosphopantothenate to form 4-phosphopantothenoylcysteine, in the latter compound is decarboxylated to form 4'-phosphopantotheine.</text>
</comment>
<feature type="region of interest" description="Phosphopantothenoylcysteine decarboxylase" evidence="3">
    <location>
        <begin position="1"/>
        <end position="181"/>
    </location>
</feature>
<dbReference type="AlphaFoldDB" id="A0A7C2VF52"/>
<feature type="binding site" evidence="3">
    <location>
        <position position="313"/>
    </location>
    <ligand>
        <name>CTP</name>
        <dbReference type="ChEBI" id="CHEBI:37563"/>
    </ligand>
</feature>
<feature type="binding site" evidence="3">
    <location>
        <position position="270"/>
    </location>
    <ligand>
        <name>CTP</name>
        <dbReference type="ChEBI" id="CHEBI:37563"/>
    </ligand>
</feature>
<dbReference type="EC" id="4.1.1.36" evidence="3"/>
<feature type="active site" description="Proton donor" evidence="3">
    <location>
        <position position="150"/>
    </location>
</feature>
<comment type="pathway">
    <text evidence="3 4">Cofactor biosynthesis; coenzyme A biosynthesis; CoA from (R)-pantothenate: step 3/5.</text>
</comment>
<evidence type="ECO:0000313" key="7">
    <source>
        <dbReference type="EMBL" id="HEW46528.1"/>
    </source>
</evidence>
<dbReference type="InterPro" id="IPR007085">
    <property type="entry name" value="DNA/pantothenate-metab_flavo_C"/>
</dbReference>
<dbReference type="HAMAP" id="MF_02225">
    <property type="entry name" value="CoaBC"/>
    <property type="match status" value="1"/>
</dbReference>
<dbReference type="NCBIfam" id="TIGR00521">
    <property type="entry name" value="coaBC_dfp"/>
    <property type="match status" value="1"/>
</dbReference>
<dbReference type="PANTHER" id="PTHR14359">
    <property type="entry name" value="HOMO-OLIGOMERIC FLAVIN CONTAINING CYS DECARBOXYLASE FAMILY"/>
    <property type="match status" value="1"/>
</dbReference>
<feature type="domain" description="DNA/pantothenate metabolism flavoprotein C-terminal" evidence="6">
    <location>
        <begin position="177"/>
        <end position="382"/>
    </location>
</feature>
<dbReference type="EMBL" id="DSFP01000067">
    <property type="protein sequence ID" value="HEW46528.1"/>
    <property type="molecule type" value="Genomic_DNA"/>
</dbReference>
<dbReference type="SUPFAM" id="SSF52507">
    <property type="entry name" value="Homo-oligomeric flavin-containing Cys decarboxylases, HFCD"/>
    <property type="match status" value="1"/>
</dbReference>
<comment type="function">
    <text evidence="3">Catalyzes two sequential steps in the biosynthesis of coenzyme A. In the first step cysteine is conjugated to 4'-phosphopantothenate to form 4-phosphopantothenoylcysteine. In the second step the latter compound is decarboxylated to form 4'-phosphopantotheine.</text>
</comment>
<keyword evidence="3" id="KW-0511">Multifunctional enzyme</keyword>
<dbReference type="EC" id="6.3.2.5" evidence="3"/>
<feature type="binding site" evidence="3">
    <location>
        <begin position="295"/>
        <end position="298"/>
    </location>
    <ligand>
        <name>CTP</name>
        <dbReference type="ChEBI" id="CHEBI:37563"/>
    </ligand>
</feature>
<accession>A0A7C2VF52</accession>
<comment type="pathway">
    <text evidence="3 4">Cofactor biosynthesis; coenzyme A biosynthesis; CoA from (R)-pantothenate: step 2/5.</text>
</comment>
<sequence>MAKILLGVSSSIAIYKACELIRELKKAGHEVRVVLSPFSERFISRLTFWALSGHKAYVDWEDDPLLHINLPRWSDLFLIAPCSINTLSKVALGIGDNLLTTCALSHKGTLMIAPAGNVEMYKNPAVQENIRRLKERGVIVIEPEEGRLLCEEEGQGKLASIERLLDWVEYGIRPKPLEGKKVLITVGATREFIDRVRFISNFSSGLMGFSLARLFRWYGAEVKVIAGFTTAKEPPEVEIIRVVSAEDMFKKVIDFKDWADIIVMNAAVADYRPLEVYEGKMKKQERISLELVKNPDILKELGKTKDHKVLVGFALEERERLKEEAIRKLREKNLDIVIANPLESMGSKAYEGLMVFKDGKLVEIKAQNKLEAGERIVSNILKIIEANG</sequence>
<name>A0A7C2VF52_9AQUI</name>
<evidence type="ECO:0000256" key="1">
    <source>
        <dbReference type="ARBA" id="ARBA00022793"/>
    </source>
</evidence>
<dbReference type="GO" id="GO:0004633">
    <property type="term" value="F:phosphopantothenoylcysteine decarboxylase activity"/>
    <property type="evidence" value="ECO:0007669"/>
    <property type="project" value="UniProtKB-UniRule"/>
</dbReference>
<keyword evidence="3 4" id="KW-0288">FMN</keyword>
<dbReference type="Pfam" id="PF02441">
    <property type="entry name" value="Flavoprotein"/>
    <property type="match status" value="1"/>
</dbReference>
<dbReference type="Pfam" id="PF04127">
    <property type="entry name" value="DFP"/>
    <property type="match status" value="1"/>
</dbReference>
<feature type="domain" description="Flavoprotein" evidence="5">
    <location>
        <begin position="3"/>
        <end position="165"/>
    </location>
</feature>
<dbReference type="GO" id="GO:0010181">
    <property type="term" value="F:FMN binding"/>
    <property type="evidence" value="ECO:0007669"/>
    <property type="project" value="UniProtKB-UniRule"/>
</dbReference>
<dbReference type="GO" id="GO:0004632">
    <property type="term" value="F:phosphopantothenate--cysteine ligase activity"/>
    <property type="evidence" value="ECO:0007669"/>
    <property type="project" value="UniProtKB-UniRule"/>
</dbReference>
<feature type="binding site" evidence="3">
    <location>
        <position position="280"/>
    </location>
    <ligand>
        <name>CTP</name>
        <dbReference type="ChEBI" id="CHEBI:37563"/>
    </ligand>
</feature>
<dbReference type="SUPFAM" id="SSF102645">
    <property type="entry name" value="CoaB-like"/>
    <property type="match status" value="1"/>
</dbReference>
<evidence type="ECO:0000259" key="5">
    <source>
        <dbReference type="Pfam" id="PF02441"/>
    </source>
</evidence>
<dbReference type="UniPathway" id="UPA00241">
    <property type="reaction ID" value="UER00353"/>
</dbReference>
<dbReference type="InterPro" id="IPR036551">
    <property type="entry name" value="Flavin_trans-like"/>
</dbReference>